<name>A0A7J7JK14_BUGNE</name>
<evidence type="ECO:0000256" key="1">
    <source>
        <dbReference type="SAM" id="MobiDB-lite"/>
    </source>
</evidence>
<feature type="compositionally biased region" description="Basic and acidic residues" evidence="1">
    <location>
        <begin position="18"/>
        <end position="27"/>
    </location>
</feature>
<dbReference type="Proteomes" id="UP000593567">
    <property type="component" value="Unassembled WGS sequence"/>
</dbReference>
<protein>
    <submittedName>
        <fullName evidence="2">Uncharacterized protein</fullName>
    </submittedName>
</protein>
<organism evidence="2 3">
    <name type="scientific">Bugula neritina</name>
    <name type="common">Brown bryozoan</name>
    <name type="synonym">Sertularia neritina</name>
    <dbReference type="NCBI Taxonomy" id="10212"/>
    <lineage>
        <taxon>Eukaryota</taxon>
        <taxon>Metazoa</taxon>
        <taxon>Spiralia</taxon>
        <taxon>Lophotrochozoa</taxon>
        <taxon>Bryozoa</taxon>
        <taxon>Gymnolaemata</taxon>
        <taxon>Cheilostomatida</taxon>
        <taxon>Flustrina</taxon>
        <taxon>Buguloidea</taxon>
        <taxon>Bugulidae</taxon>
        <taxon>Bugula</taxon>
    </lineage>
</organism>
<gene>
    <name evidence="2" type="ORF">EB796_015862</name>
</gene>
<comment type="caution">
    <text evidence="2">The sequence shown here is derived from an EMBL/GenBank/DDBJ whole genome shotgun (WGS) entry which is preliminary data.</text>
</comment>
<keyword evidence="3" id="KW-1185">Reference proteome</keyword>
<evidence type="ECO:0000313" key="3">
    <source>
        <dbReference type="Proteomes" id="UP000593567"/>
    </source>
</evidence>
<dbReference type="OrthoDB" id="1607513at2759"/>
<sequence>MQVVKVSQSSTSNLFGHLEAKHPKEHAAVTPAKRSQRVVLNKPASVSSTPSTSLSSLSVPSGQRSITDMFPYDNKNQRHNTLVNSVTKNITSGCVPVYTVKKESFVDMIKVFDARFILPGRNFLPNGYSEGIQSCQVQHHGSANKHQESVLHHRWLEFFGKRPLYQLAMPLR</sequence>
<evidence type="ECO:0000313" key="2">
    <source>
        <dbReference type="EMBL" id="KAF6025826.1"/>
    </source>
</evidence>
<dbReference type="EMBL" id="VXIV02002427">
    <property type="protein sequence ID" value="KAF6025826.1"/>
    <property type="molecule type" value="Genomic_DNA"/>
</dbReference>
<feature type="compositionally biased region" description="Polar residues" evidence="1">
    <location>
        <begin position="1"/>
        <end position="14"/>
    </location>
</feature>
<proteinExistence type="predicted"/>
<feature type="compositionally biased region" description="Low complexity" evidence="1">
    <location>
        <begin position="45"/>
        <end position="61"/>
    </location>
</feature>
<feature type="region of interest" description="Disordered" evidence="1">
    <location>
        <begin position="1"/>
        <end position="62"/>
    </location>
</feature>
<dbReference type="AlphaFoldDB" id="A0A7J7JK14"/>
<reference evidence="2" key="1">
    <citation type="submission" date="2020-06" db="EMBL/GenBank/DDBJ databases">
        <title>Draft genome of Bugula neritina, a colonial animal packing powerful symbionts and potential medicines.</title>
        <authorList>
            <person name="Rayko M."/>
        </authorList>
    </citation>
    <scope>NUCLEOTIDE SEQUENCE [LARGE SCALE GENOMIC DNA]</scope>
    <source>
        <strain evidence="2">Kwan_BN1</strain>
    </source>
</reference>
<accession>A0A7J7JK14</accession>